<dbReference type="Proteomes" id="UP001056120">
    <property type="component" value="Linkage Group LG14"/>
</dbReference>
<name>A0ACB9GJA3_9ASTR</name>
<reference evidence="1 2" key="2">
    <citation type="journal article" date="2022" name="Mol. Ecol. Resour.">
        <title>The genomes of chicory, endive, great burdock and yacon provide insights into Asteraceae paleo-polyploidization history and plant inulin production.</title>
        <authorList>
            <person name="Fan W."/>
            <person name="Wang S."/>
            <person name="Wang H."/>
            <person name="Wang A."/>
            <person name="Jiang F."/>
            <person name="Liu H."/>
            <person name="Zhao H."/>
            <person name="Xu D."/>
            <person name="Zhang Y."/>
        </authorList>
    </citation>
    <scope>NUCLEOTIDE SEQUENCE [LARGE SCALE GENOMIC DNA]</scope>
    <source>
        <strain evidence="2">cv. Yunnan</strain>
        <tissue evidence="1">Leaves</tissue>
    </source>
</reference>
<keyword evidence="2" id="KW-1185">Reference proteome</keyword>
<evidence type="ECO:0000313" key="1">
    <source>
        <dbReference type="EMBL" id="KAI3783599.1"/>
    </source>
</evidence>
<sequence>MGKRKASVSNNSSKDREDSWKKIFKGLVDMIEDQQRQLESLAKERKSLEKRFRSQHDSWVFDVKLLEDHISQMTRDSRIKDMGRFVDNAKANLIISMKQKEAVMNKLKFEEVDDERADLKLLFDELSRFLAEPKRVTRSNGKEVGESSLKAERDFAWNQFKKTDNKLQEVIKRTKFEVEGANEKLQKLIADLEKSESLNMEKDKKISSLQDDIVVLEHDSRKKSEEISRLAKESELSRGDSDRSVTPVLRRCMAESSKNSHSSVMAIIEKGGRISKRKAIESEPRLFTSKFKVPRFLGKLVTRSGKGEKGLLRCSRFRMP</sequence>
<reference evidence="2" key="1">
    <citation type="journal article" date="2022" name="Mol. Ecol. Resour.">
        <title>The genomes of chicory, endive, great burdock and yacon provide insights into Asteraceae palaeo-polyploidization history and plant inulin production.</title>
        <authorList>
            <person name="Fan W."/>
            <person name="Wang S."/>
            <person name="Wang H."/>
            <person name="Wang A."/>
            <person name="Jiang F."/>
            <person name="Liu H."/>
            <person name="Zhao H."/>
            <person name="Xu D."/>
            <person name="Zhang Y."/>
        </authorList>
    </citation>
    <scope>NUCLEOTIDE SEQUENCE [LARGE SCALE GENOMIC DNA]</scope>
    <source>
        <strain evidence="2">cv. Yunnan</strain>
    </source>
</reference>
<dbReference type="EMBL" id="CM042031">
    <property type="protein sequence ID" value="KAI3783599.1"/>
    <property type="molecule type" value="Genomic_DNA"/>
</dbReference>
<gene>
    <name evidence="1" type="ORF">L1987_42683</name>
</gene>
<proteinExistence type="predicted"/>
<organism evidence="1 2">
    <name type="scientific">Smallanthus sonchifolius</name>
    <dbReference type="NCBI Taxonomy" id="185202"/>
    <lineage>
        <taxon>Eukaryota</taxon>
        <taxon>Viridiplantae</taxon>
        <taxon>Streptophyta</taxon>
        <taxon>Embryophyta</taxon>
        <taxon>Tracheophyta</taxon>
        <taxon>Spermatophyta</taxon>
        <taxon>Magnoliopsida</taxon>
        <taxon>eudicotyledons</taxon>
        <taxon>Gunneridae</taxon>
        <taxon>Pentapetalae</taxon>
        <taxon>asterids</taxon>
        <taxon>campanulids</taxon>
        <taxon>Asterales</taxon>
        <taxon>Asteraceae</taxon>
        <taxon>Asteroideae</taxon>
        <taxon>Heliantheae alliance</taxon>
        <taxon>Millerieae</taxon>
        <taxon>Smallanthus</taxon>
    </lineage>
</organism>
<evidence type="ECO:0000313" key="2">
    <source>
        <dbReference type="Proteomes" id="UP001056120"/>
    </source>
</evidence>
<comment type="caution">
    <text evidence="1">The sequence shown here is derived from an EMBL/GenBank/DDBJ whole genome shotgun (WGS) entry which is preliminary data.</text>
</comment>
<protein>
    <submittedName>
        <fullName evidence="1">Uncharacterized protein</fullName>
    </submittedName>
</protein>
<accession>A0ACB9GJA3</accession>